<dbReference type="HOGENOM" id="CLU_2437204_0_0_6"/>
<evidence type="ECO:0000313" key="2">
    <source>
        <dbReference type="Proteomes" id="UP000018838"/>
    </source>
</evidence>
<dbReference type="KEGG" id="lok:Loa_02003"/>
<reference evidence="1 2" key="1">
    <citation type="journal article" date="2013" name="Int. J. Med. Microbiol.">
        <title>Legionella oakridgensis ATCC 33761 genome sequence and phenotypic characterization reveals its replication capacity in amoebae.</title>
        <authorList>
            <person name="Brzuszkiewicz E."/>
            <person name="Schulz T."/>
            <person name="Rydzewski K."/>
            <person name="Daniel R."/>
            <person name="Gillmaier N."/>
            <person name="Dittmann C."/>
            <person name="Holland G."/>
            <person name="Schunder E."/>
            <person name="Lautner M."/>
            <person name="Eisenreich W."/>
            <person name="Luck C."/>
            <person name="Heuner K."/>
        </authorList>
    </citation>
    <scope>NUCLEOTIDE SEQUENCE [LARGE SCALE GENOMIC DNA]</scope>
    <source>
        <strain>OR-10</strain>
        <strain evidence="2">ATCC 33761</strain>
    </source>
</reference>
<gene>
    <name evidence="1" type="ORF">Loa_02003</name>
</gene>
<organism evidence="1 2">
    <name type="scientific">Legionella oakridgensis ATCC 33761 = DSM 21215</name>
    <dbReference type="NCBI Taxonomy" id="1268635"/>
    <lineage>
        <taxon>Bacteria</taxon>
        <taxon>Pseudomonadati</taxon>
        <taxon>Pseudomonadota</taxon>
        <taxon>Gammaproteobacteria</taxon>
        <taxon>Legionellales</taxon>
        <taxon>Legionellaceae</taxon>
        <taxon>Legionella</taxon>
    </lineage>
</organism>
<dbReference type="AlphaFoldDB" id="W0BFY9"/>
<name>W0BFY9_9GAMM</name>
<protein>
    <submittedName>
        <fullName evidence="1">Uncharacterized protein</fullName>
    </submittedName>
</protein>
<sequence>MICPQGYPQNLWINKKKNGFKLAERLAYIGFLEFLACCHEPFAECSKKISTDYSDECFYRTALKLTRENKKNSLDAELFLMFPFHNLLAH</sequence>
<keyword evidence="2" id="KW-1185">Reference proteome</keyword>
<proteinExistence type="predicted"/>
<dbReference type="EMBL" id="CP004006">
    <property type="protein sequence ID" value="AHE67547.1"/>
    <property type="molecule type" value="Genomic_DNA"/>
</dbReference>
<accession>W0BFY9</accession>
<dbReference type="PATRIC" id="fig|1268635.3.peg.2041"/>
<dbReference type="Proteomes" id="UP000018838">
    <property type="component" value="Chromosome"/>
</dbReference>
<evidence type="ECO:0000313" key="1">
    <source>
        <dbReference type="EMBL" id="AHE67547.1"/>
    </source>
</evidence>